<evidence type="ECO:0000313" key="3">
    <source>
        <dbReference type="EMBL" id="GGY73503.1"/>
    </source>
</evidence>
<organism evidence="3 4">
    <name type="scientific">Cellvibrio zantedeschiae</name>
    <dbReference type="NCBI Taxonomy" id="1237077"/>
    <lineage>
        <taxon>Bacteria</taxon>
        <taxon>Pseudomonadati</taxon>
        <taxon>Pseudomonadota</taxon>
        <taxon>Gammaproteobacteria</taxon>
        <taxon>Cellvibrionales</taxon>
        <taxon>Cellvibrionaceae</taxon>
        <taxon>Cellvibrio</taxon>
    </lineage>
</organism>
<sequence>MIDAHQHFWRIGENDCRWPTADLTAIYRDFNPVDLEPLTKAAGITGSVLVQSQESDADTDFLLRLANESDLVKAVVGWVDLKSITAVPRIRNLAQHPKMRGLRPMLQSLPEDSWILSPDIEIAIAEMQQCNLSLDALVHVRHLQYLRIFARRHPKLAIVIDHAAKPAIAAKGFESWAKAIAALAELPQVYCKLSGLLTEASMEQGVDHLRPYIVHLYHLFGAERLMWGSDWPVLNLAPNHGNYDEWLTLAKQILPVASATELDEIFGTTAKNFYRF</sequence>
<dbReference type="Pfam" id="PF04909">
    <property type="entry name" value="Amidohydro_2"/>
    <property type="match status" value="1"/>
</dbReference>
<accession>A0ABQ3B3W7</accession>
<evidence type="ECO:0000313" key="4">
    <source>
        <dbReference type="Proteomes" id="UP000619761"/>
    </source>
</evidence>
<dbReference type="PANTHER" id="PTHR43569:SF2">
    <property type="entry name" value="AMIDOHYDROLASE-RELATED DOMAIN-CONTAINING PROTEIN"/>
    <property type="match status" value="1"/>
</dbReference>
<keyword evidence="4" id="KW-1185">Reference proteome</keyword>
<dbReference type="InterPro" id="IPR006680">
    <property type="entry name" value="Amidohydro-rel"/>
</dbReference>
<evidence type="ECO:0000256" key="1">
    <source>
        <dbReference type="ARBA" id="ARBA00038310"/>
    </source>
</evidence>
<dbReference type="InterPro" id="IPR032466">
    <property type="entry name" value="Metal_Hydrolase"/>
</dbReference>
<evidence type="ECO:0000259" key="2">
    <source>
        <dbReference type="Pfam" id="PF04909"/>
    </source>
</evidence>
<protein>
    <submittedName>
        <fullName evidence="3">Amidohydrolase</fullName>
    </submittedName>
</protein>
<reference evidence="4" key="1">
    <citation type="journal article" date="2019" name="Int. J. Syst. Evol. Microbiol.">
        <title>The Global Catalogue of Microorganisms (GCM) 10K type strain sequencing project: providing services to taxonomists for standard genome sequencing and annotation.</title>
        <authorList>
            <consortium name="The Broad Institute Genomics Platform"/>
            <consortium name="The Broad Institute Genome Sequencing Center for Infectious Disease"/>
            <person name="Wu L."/>
            <person name="Ma J."/>
        </authorList>
    </citation>
    <scope>NUCLEOTIDE SEQUENCE [LARGE SCALE GENOMIC DNA]</scope>
    <source>
        <strain evidence="4">KCTC 32239</strain>
    </source>
</reference>
<dbReference type="RefSeq" id="WP_189417725.1">
    <property type="nucleotide sequence ID" value="NZ_BMYZ01000001.1"/>
</dbReference>
<dbReference type="PANTHER" id="PTHR43569">
    <property type="entry name" value="AMIDOHYDROLASE"/>
    <property type="match status" value="1"/>
</dbReference>
<proteinExistence type="inferred from homology"/>
<dbReference type="InterPro" id="IPR052350">
    <property type="entry name" value="Metallo-dep_Lactonases"/>
</dbReference>
<gene>
    <name evidence="3" type="ORF">GCM10011613_18310</name>
</gene>
<feature type="domain" description="Amidohydrolase-related" evidence="2">
    <location>
        <begin position="2"/>
        <end position="276"/>
    </location>
</feature>
<comment type="similarity">
    <text evidence="1">Belongs to the metallo-dependent hydrolases superfamily.</text>
</comment>
<dbReference type="Gene3D" id="3.20.20.140">
    <property type="entry name" value="Metal-dependent hydrolases"/>
    <property type="match status" value="1"/>
</dbReference>
<dbReference type="EMBL" id="BMYZ01000001">
    <property type="protein sequence ID" value="GGY73503.1"/>
    <property type="molecule type" value="Genomic_DNA"/>
</dbReference>
<comment type="caution">
    <text evidence="3">The sequence shown here is derived from an EMBL/GenBank/DDBJ whole genome shotgun (WGS) entry which is preliminary data.</text>
</comment>
<name>A0ABQ3B3W7_9GAMM</name>
<dbReference type="SUPFAM" id="SSF51556">
    <property type="entry name" value="Metallo-dependent hydrolases"/>
    <property type="match status" value="1"/>
</dbReference>
<dbReference type="Proteomes" id="UP000619761">
    <property type="component" value="Unassembled WGS sequence"/>
</dbReference>